<accession>A0A382HQ94</accession>
<keyword evidence="2" id="KW-0862">Zinc</keyword>
<protein>
    <recommendedName>
        <fullName evidence="5">Enoyl reductase (ER) domain-containing protein</fullName>
    </recommendedName>
</protein>
<dbReference type="GO" id="GO:0016491">
    <property type="term" value="F:oxidoreductase activity"/>
    <property type="evidence" value="ECO:0007669"/>
    <property type="project" value="UniProtKB-KW"/>
</dbReference>
<dbReference type="InterPro" id="IPR013154">
    <property type="entry name" value="ADH-like_N"/>
</dbReference>
<evidence type="ECO:0000259" key="5">
    <source>
        <dbReference type="SMART" id="SM00829"/>
    </source>
</evidence>
<organism evidence="6">
    <name type="scientific">marine metagenome</name>
    <dbReference type="NCBI Taxonomy" id="408172"/>
    <lineage>
        <taxon>unclassified sequences</taxon>
        <taxon>metagenomes</taxon>
        <taxon>ecological metagenomes</taxon>
    </lineage>
</organism>
<dbReference type="Gene3D" id="3.40.50.720">
    <property type="entry name" value="NAD(P)-binding Rossmann-like Domain"/>
    <property type="match status" value="1"/>
</dbReference>
<dbReference type="PANTHER" id="PTHR43401">
    <property type="entry name" value="L-THREONINE 3-DEHYDROGENASE"/>
    <property type="match status" value="1"/>
</dbReference>
<dbReference type="InterPro" id="IPR011032">
    <property type="entry name" value="GroES-like_sf"/>
</dbReference>
<dbReference type="InterPro" id="IPR002328">
    <property type="entry name" value="ADH_Zn_CS"/>
</dbReference>
<evidence type="ECO:0000256" key="4">
    <source>
        <dbReference type="SAM" id="MobiDB-lite"/>
    </source>
</evidence>
<dbReference type="GO" id="GO:0008270">
    <property type="term" value="F:zinc ion binding"/>
    <property type="evidence" value="ECO:0007669"/>
    <property type="project" value="InterPro"/>
</dbReference>
<evidence type="ECO:0000313" key="6">
    <source>
        <dbReference type="EMBL" id="SVB89282.1"/>
    </source>
</evidence>
<dbReference type="InterPro" id="IPR050129">
    <property type="entry name" value="Zn_alcohol_dh"/>
</dbReference>
<sequence length="339" mass="36273">MKAAVYRSKQLFEVTDIPKPEPGPGEVLIKVNQSAICGTDVHAFMYDIAPPGSVLGHEFAGVIAATGKGVTSWKEGDRVVGGGGEWPTGKEPPTKIHPRYNYRKMGFSANTRTRGYAEYTVLEDWAPLPIPDGVPDEAAALTEPCAVAVHAVRRSSVKIGDSVGVIGAGPIGLLVTQAARAAGASQVIVSEPAPGRINAAMAVGATEVIDPFEQDPVDRMVELTNGRGPEVIFDCAGLKNTLQQAFDAVRRDGQVLLVAVPWEPLPLLPAEWMAREIDFRSSWGSLPEEWKISLNLLADGKISASSIMSDTSTISLDEIQETFEALMSPTTQLQTIIKM</sequence>
<dbReference type="InterPro" id="IPR013149">
    <property type="entry name" value="ADH-like_C"/>
</dbReference>
<dbReference type="AlphaFoldDB" id="A0A382HQ94"/>
<evidence type="ECO:0000256" key="3">
    <source>
        <dbReference type="ARBA" id="ARBA00023002"/>
    </source>
</evidence>
<evidence type="ECO:0000256" key="2">
    <source>
        <dbReference type="ARBA" id="ARBA00022833"/>
    </source>
</evidence>
<dbReference type="Pfam" id="PF08240">
    <property type="entry name" value="ADH_N"/>
    <property type="match status" value="1"/>
</dbReference>
<evidence type="ECO:0000256" key="1">
    <source>
        <dbReference type="ARBA" id="ARBA00022723"/>
    </source>
</evidence>
<gene>
    <name evidence="6" type="ORF">METZ01_LOCUS242136</name>
</gene>
<dbReference type="PROSITE" id="PS00059">
    <property type="entry name" value="ADH_ZINC"/>
    <property type="match status" value="1"/>
</dbReference>
<dbReference type="Pfam" id="PF00107">
    <property type="entry name" value="ADH_zinc_N"/>
    <property type="match status" value="1"/>
</dbReference>
<name>A0A382HQ94_9ZZZZ</name>
<dbReference type="InterPro" id="IPR036291">
    <property type="entry name" value="NAD(P)-bd_dom_sf"/>
</dbReference>
<dbReference type="InterPro" id="IPR020843">
    <property type="entry name" value="ER"/>
</dbReference>
<dbReference type="SMART" id="SM00829">
    <property type="entry name" value="PKS_ER"/>
    <property type="match status" value="1"/>
</dbReference>
<feature type="domain" description="Enoyl reductase (ER)" evidence="5">
    <location>
        <begin position="7"/>
        <end position="337"/>
    </location>
</feature>
<dbReference type="SUPFAM" id="SSF50129">
    <property type="entry name" value="GroES-like"/>
    <property type="match status" value="1"/>
</dbReference>
<reference evidence="6" key="1">
    <citation type="submission" date="2018-05" db="EMBL/GenBank/DDBJ databases">
        <authorList>
            <person name="Lanie J.A."/>
            <person name="Ng W.-L."/>
            <person name="Kazmierczak K.M."/>
            <person name="Andrzejewski T.M."/>
            <person name="Davidsen T.M."/>
            <person name="Wayne K.J."/>
            <person name="Tettelin H."/>
            <person name="Glass J.I."/>
            <person name="Rusch D."/>
            <person name="Podicherti R."/>
            <person name="Tsui H.-C.T."/>
            <person name="Winkler M.E."/>
        </authorList>
    </citation>
    <scope>NUCLEOTIDE SEQUENCE</scope>
</reference>
<dbReference type="SUPFAM" id="SSF51735">
    <property type="entry name" value="NAD(P)-binding Rossmann-fold domains"/>
    <property type="match status" value="1"/>
</dbReference>
<keyword evidence="1" id="KW-0479">Metal-binding</keyword>
<feature type="region of interest" description="Disordered" evidence="4">
    <location>
        <begin position="74"/>
        <end position="94"/>
    </location>
</feature>
<dbReference type="PANTHER" id="PTHR43401:SF2">
    <property type="entry name" value="L-THREONINE 3-DEHYDROGENASE"/>
    <property type="match status" value="1"/>
</dbReference>
<dbReference type="Gene3D" id="3.90.180.10">
    <property type="entry name" value="Medium-chain alcohol dehydrogenases, catalytic domain"/>
    <property type="match status" value="1"/>
</dbReference>
<keyword evidence="3" id="KW-0560">Oxidoreductase</keyword>
<dbReference type="EMBL" id="UINC01062547">
    <property type="protein sequence ID" value="SVB89282.1"/>
    <property type="molecule type" value="Genomic_DNA"/>
</dbReference>
<proteinExistence type="predicted"/>